<evidence type="ECO:0000313" key="10">
    <source>
        <dbReference type="EMBL" id="AWN44424.1"/>
    </source>
</evidence>
<reference evidence="11" key="1">
    <citation type="submission" date="2018-05" db="EMBL/GenBank/DDBJ databases">
        <title>Complete Genome Sequence of Methylobacterium sp. 17SD2-17.</title>
        <authorList>
            <person name="Srinivasan S."/>
        </authorList>
    </citation>
    <scope>NUCLEOTIDE SEQUENCE [LARGE SCALE GENOMIC DNA]</scope>
    <source>
        <strain evidence="11">17SD2-17</strain>
    </source>
</reference>
<evidence type="ECO:0000256" key="6">
    <source>
        <dbReference type="PIRSR" id="PIRSR038994-1"/>
    </source>
</evidence>
<feature type="binding site" evidence="7">
    <location>
        <position position="252"/>
    </location>
    <ligand>
        <name>substrate</name>
    </ligand>
</feature>
<evidence type="ECO:0000256" key="7">
    <source>
        <dbReference type="PIRSR" id="PIRSR038994-2"/>
    </source>
</evidence>
<evidence type="ECO:0000313" key="11">
    <source>
        <dbReference type="Proteomes" id="UP000245926"/>
    </source>
</evidence>
<keyword evidence="2 8" id="KW-0479">Metal-binding</keyword>
<dbReference type="AlphaFoldDB" id="A0A2U8WDZ4"/>
<dbReference type="Gene3D" id="2.30.40.10">
    <property type="entry name" value="Urease, subunit C, domain 1"/>
    <property type="match status" value="1"/>
</dbReference>
<evidence type="ECO:0000256" key="5">
    <source>
        <dbReference type="PIRNR" id="PIRNR038994"/>
    </source>
</evidence>
<dbReference type="NCBIfam" id="TIGR00221">
    <property type="entry name" value="nagA"/>
    <property type="match status" value="1"/>
</dbReference>
<organism evidence="10 11">
    <name type="scientific">Methylobacterium durans</name>
    <dbReference type="NCBI Taxonomy" id="2202825"/>
    <lineage>
        <taxon>Bacteria</taxon>
        <taxon>Pseudomonadati</taxon>
        <taxon>Pseudomonadota</taxon>
        <taxon>Alphaproteobacteria</taxon>
        <taxon>Hyphomicrobiales</taxon>
        <taxon>Methylobacteriaceae</taxon>
        <taxon>Methylobacterium</taxon>
    </lineage>
</organism>
<dbReference type="PANTHER" id="PTHR11113">
    <property type="entry name" value="N-ACETYLGLUCOSAMINE-6-PHOSPHATE DEACETYLASE"/>
    <property type="match status" value="1"/>
</dbReference>
<dbReference type="KEGG" id="mets:DK389_07760"/>
<dbReference type="PIRSF" id="PIRSF038994">
    <property type="entry name" value="NagA"/>
    <property type="match status" value="1"/>
</dbReference>
<feature type="binding site" evidence="8">
    <location>
        <position position="217"/>
    </location>
    <ligand>
        <name>Zn(2+)</name>
        <dbReference type="ChEBI" id="CHEBI:29105"/>
    </ligand>
</feature>
<feature type="domain" description="Amidohydrolase-related" evidence="9">
    <location>
        <begin position="52"/>
        <end position="383"/>
    </location>
</feature>
<evidence type="ECO:0000256" key="2">
    <source>
        <dbReference type="ARBA" id="ARBA00022723"/>
    </source>
</evidence>
<evidence type="ECO:0000256" key="1">
    <source>
        <dbReference type="ARBA" id="ARBA00010716"/>
    </source>
</evidence>
<feature type="active site" description="Proton donor/acceptor" evidence="6">
    <location>
        <position position="275"/>
    </location>
</feature>
<dbReference type="SUPFAM" id="SSF51338">
    <property type="entry name" value="Composite domain of metallo-dependent hydrolases"/>
    <property type="match status" value="1"/>
</dbReference>
<keyword evidence="3 5" id="KW-0378">Hydrolase</keyword>
<comment type="cofactor">
    <cofactor evidence="8">
        <name>a divalent metal cation</name>
        <dbReference type="ChEBI" id="CHEBI:60240"/>
    </cofactor>
    <text evidence="8">Binds 1 divalent metal cation per subunit.</text>
</comment>
<dbReference type="InterPro" id="IPR032466">
    <property type="entry name" value="Metal_Hydrolase"/>
</dbReference>
<sequence>MLPDLVIAAERVFDGEEFHRNCSVVVRSGRISDVTSVTSPAVRQIRLPAGAILAPGFVDVQVNGGGGILLNDDPSAAAIARIAAAHRDVGGTTALLPTLISDTRPAIQAAIDAVSAAIAAGVPGILGIHLEGPLLSPQRPGIHDPERLTQLMPGDIELLTSLGDRGITLVTLAPEVVPPGTVAALVARGARVSAGHTADDGSAIREALEEGLTGFTHLFNAMSQLGPRASGAVGVAFTDDRAFAGIIADGHHVGDASLKVARRMMGTARLLLVTDAMPPVGERDACPTFTLFGQTIYREGDRLASANGTLAGSALTMAKAVRHMTTHGGASLAEALTMGSLTPACFLQLDAQIGRAVPAHAADLVALDSELNVLGTCIRGDWVSSGWSPHP</sequence>
<dbReference type="InterPro" id="IPR003764">
    <property type="entry name" value="GlcNAc_6-P_deAcase"/>
</dbReference>
<feature type="binding site" evidence="8">
    <location>
        <position position="131"/>
    </location>
    <ligand>
        <name>Zn(2+)</name>
        <dbReference type="ChEBI" id="CHEBI:29105"/>
    </ligand>
</feature>
<proteinExistence type="inferred from homology"/>
<dbReference type="EMBL" id="CP029550">
    <property type="protein sequence ID" value="AWN44424.1"/>
    <property type="molecule type" value="Genomic_DNA"/>
</dbReference>
<dbReference type="Gene3D" id="3.20.20.140">
    <property type="entry name" value="Metal-dependent hydrolases"/>
    <property type="match status" value="1"/>
</dbReference>
<accession>A0A2U8WDZ4</accession>
<dbReference type="GO" id="GO:0006046">
    <property type="term" value="P:N-acetylglucosamine catabolic process"/>
    <property type="evidence" value="ECO:0007669"/>
    <property type="project" value="TreeGrafter"/>
</dbReference>
<evidence type="ECO:0000259" key="9">
    <source>
        <dbReference type="Pfam" id="PF01979"/>
    </source>
</evidence>
<keyword evidence="4 5" id="KW-0119">Carbohydrate metabolism</keyword>
<dbReference type="GO" id="GO:0008448">
    <property type="term" value="F:N-acetylglucosamine-6-phosphate deacetylase activity"/>
    <property type="evidence" value="ECO:0007669"/>
    <property type="project" value="InterPro"/>
</dbReference>
<evidence type="ECO:0000256" key="8">
    <source>
        <dbReference type="PIRSR" id="PIRSR038994-3"/>
    </source>
</evidence>
<keyword evidence="11" id="KW-1185">Reference proteome</keyword>
<evidence type="ECO:0000256" key="3">
    <source>
        <dbReference type="ARBA" id="ARBA00022801"/>
    </source>
</evidence>
<dbReference type="InterPro" id="IPR011059">
    <property type="entry name" value="Metal-dep_hydrolase_composite"/>
</dbReference>
<feature type="binding site" evidence="8">
    <location>
        <position position="196"/>
    </location>
    <ligand>
        <name>Zn(2+)</name>
        <dbReference type="ChEBI" id="CHEBI:29105"/>
    </ligand>
</feature>
<feature type="binding site" evidence="7">
    <location>
        <begin position="310"/>
        <end position="312"/>
    </location>
    <ligand>
        <name>substrate</name>
    </ligand>
</feature>
<dbReference type="SUPFAM" id="SSF51556">
    <property type="entry name" value="Metallo-dependent hydrolases"/>
    <property type="match status" value="1"/>
</dbReference>
<dbReference type="GO" id="GO:0046872">
    <property type="term" value="F:metal ion binding"/>
    <property type="evidence" value="ECO:0007669"/>
    <property type="project" value="UniProtKB-KW"/>
</dbReference>
<name>A0A2U8WDZ4_9HYPH</name>
<dbReference type="PANTHER" id="PTHR11113:SF14">
    <property type="entry name" value="N-ACETYLGLUCOSAMINE-6-PHOSPHATE DEACETYLASE"/>
    <property type="match status" value="1"/>
</dbReference>
<feature type="binding site" evidence="7">
    <location>
        <position position="228"/>
    </location>
    <ligand>
        <name>substrate</name>
    </ligand>
</feature>
<gene>
    <name evidence="10" type="primary">nagA</name>
    <name evidence="10" type="ORF">DK389_07760</name>
</gene>
<protein>
    <submittedName>
        <fullName evidence="10">N-acetylglucosamine-6-phosphate deacetylase</fullName>
    </submittedName>
</protein>
<feature type="binding site" evidence="7">
    <location>
        <position position="142"/>
    </location>
    <ligand>
        <name>substrate</name>
    </ligand>
</feature>
<dbReference type="Pfam" id="PF01979">
    <property type="entry name" value="Amidohydro_1"/>
    <property type="match status" value="1"/>
</dbReference>
<dbReference type="InterPro" id="IPR006680">
    <property type="entry name" value="Amidohydro-rel"/>
</dbReference>
<evidence type="ECO:0000256" key="4">
    <source>
        <dbReference type="ARBA" id="ARBA00023277"/>
    </source>
</evidence>
<dbReference type="Proteomes" id="UP000245926">
    <property type="component" value="Chromosome"/>
</dbReference>
<feature type="binding site" evidence="7">
    <location>
        <begin position="220"/>
        <end position="221"/>
    </location>
    <ligand>
        <name>substrate</name>
    </ligand>
</feature>
<comment type="similarity">
    <text evidence="1 5">Belongs to the metallo-dependent hydrolases superfamily. NagA family.</text>
</comment>
<dbReference type="OrthoDB" id="9776488at2"/>